<dbReference type="PANTHER" id="PTHR10545:SF29">
    <property type="entry name" value="GH14572P-RELATED"/>
    <property type="match status" value="1"/>
</dbReference>
<feature type="domain" description="N-acetyltransferase" evidence="4">
    <location>
        <begin position="2"/>
        <end position="162"/>
    </location>
</feature>
<dbReference type="SUPFAM" id="SSF55729">
    <property type="entry name" value="Acyl-CoA N-acyltransferases (Nat)"/>
    <property type="match status" value="1"/>
</dbReference>
<dbReference type="InterPro" id="IPR016181">
    <property type="entry name" value="Acyl_CoA_acyltransferase"/>
</dbReference>
<gene>
    <name evidence="5" type="ORF">QMQ05_09475</name>
</gene>
<dbReference type="EMBL" id="CP125942">
    <property type="protein sequence ID" value="XAO44606.1"/>
    <property type="molecule type" value="Genomic_DNA"/>
</dbReference>
<proteinExistence type="inferred from homology"/>
<dbReference type="GO" id="GO:0008080">
    <property type="term" value="F:N-acetyltransferase activity"/>
    <property type="evidence" value="ECO:0007669"/>
    <property type="project" value="UniProtKB-ARBA"/>
</dbReference>
<comment type="similarity">
    <text evidence="1">Belongs to the acetyltransferase family.</text>
</comment>
<sequence length="162" mass="17957">MSIVREATIDDCPQILELIQELADYEKEPDAVVNTVQALEEHLFGANPQVFAHVADDGSGTIVGIAIWYLTYSTWEGRHGIHLEDLYVRANQRGLGTGNALLRTLAKICVDRGYKRLEWQVLDWNEPAIKFYDSLGAGALDGWTTRRLDGDDLVALGSQGAK</sequence>
<evidence type="ECO:0000313" key="6">
    <source>
        <dbReference type="Proteomes" id="UP001486888"/>
    </source>
</evidence>
<dbReference type="AlphaFoldDB" id="A0AAU6W9K2"/>
<dbReference type="KEGG" id="gey:QMQ05_09475"/>
<keyword evidence="2" id="KW-0808">Transferase</keyword>
<evidence type="ECO:0000256" key="2">
    <source>
        <dbReference type="ARBA" id="ARBA00022679"/>
    </source>
</evidence>
<reference evidence="5 6" key="1">
    <citation type="submission" date="2023-05" db="EMBL/GenBank/DDBJ databases">
        <title>Glutamicibacter sp. B1, complete genome.</title>
        <authorList>
            <person name="Long Y.H."/>
            <person name="Fang T."/>
            <person name="Li X.Y."/>
        </authorList>
    </citation>
    <scope>NUCLEOTIDE SEQUENCE [LARGE SCALE GENOMIC DNA]</scope>
    <source>
        <strain evidence="5 6">B1</strain>
    </source>
</reference>
<dbReference type="InterPro" id="IPR051016">
    <property type="entry name" value="Diverse_Substrate_AcTransf"/>
</dbReference>
<evidence type="ECO:0000313" key="5">
    <source>
        <dbReference type="EMBL" id="XAO44606.1"/>
    </source>
</evidence>
<dbReference type="PROSITE" id="PS51186">
    <property type="entry name" value="GNAT"/>
    <property type="match status" value="1"/>
</dbReference>
<name>A0AAU6W9K2_9MICC</name>
<keyword evidence="6" id="KW-1185">Reference proteome</keyword>
<dbReference type="Gene3D" id="3.40.630.30">
    <property type="match status" value="1"/>
</dbReference>
<dbReference type="Proteomes" id="UP001486888">
    <property type="component" value="Chromosome"/>
</dbReference>
<keyword evidence="3" id="KW-0012">Acyltransferase</keyword>
<organism evidence="5 6">
    <name type="scientific">Glutamicibacter ectropisis</name>
    <dbReference type="NCBI Taxonomy" id="3046593"/>
    <lineage>
        <taxon>Bacteria</taxon>
        <taxon>Bacillati</taxon>
        <taxon>Actinomycetota</taxon>
        <taxon>Actinomycetes</taxon>
        <taxon>Micrococcales</taxon>
        <taxon>Micrococcaceae</taxon>
        <taxon>Glutamicibacter</taxon>
    </lineage>
</organism>
<dbReference type="CDD" id="cd04301">
    <property type="entry name" value="NAT_SF"/>
    <property type="match status" value="1"/>
</dbReference>
<dbReference type="PANTHER" id="PTHR10545">
    <property type="entry name" value="DIAMINE N-ACETYLTRANSFERASE"/>
    <property type="match status" value="1"/>
</dbReference>
<dbReference type="InterPro" id="IPR000182">
    <property type="entry name" value="GNAT_dom"/>
</dbReference>
<accession>A0AAU6W9K2</accession>
<evidence type="ECO:0000256" key="1">
    <source>
        <dbReference type="ARBA" id="ARBA00008694"/>
    </source>
</evidence>
<dbReference type="RefSeq" id="WP_345469507.1">
    <property type="nucleotide sequence ID" value="NZ_CP125942.1"/>
</dbReference>
<evidence type="ECO:0000259" key="4">
    <source>
        <dbReference type="PROSITE" id="PS51186"/>
    </source>
</evidence>
<dbReference type="FunFam" id="3.40.630.30:FF:000064">
    <property type="entry name" value="GNAT family acetyltransferase"/>
    <property type="match status" value="1"/>
</dbReference>
<protein>
    <submittedName>
        <fullName evidence="5">GNAT family N-acetyltransferase</fullName>
    </submittedName>
</protein>
<evidence type="ECO:0000256" key="3">
    <source>
        <dbReference type="ARBA" id="ARBA00023315"/>
    </source>
</evidence>
<dbReference type="Pfam" id="PF00583">
    <property type="entry name" value="Acetyltransf_1"/>
    <property type="match status" value="1"/>
</dbReference>